<dbReference type="InterPro" id="IPR007791">
    <property type="entry name" value="DjlA_N"/>
</dbReference>
<protein>
    <submittedName>
        <fullName evidence="2">DnaJ like chaperone protein</fullName>
    </submittedName>
</protein>
<evidence type="ECO:0000259" key="1">
    <source>
        <dbReference type="PROSITE" id="PS50076"/>
    </source>
</evidence>
<dbReference type="CDD" id="cd07316">
    <property type="entry name" value="terB_like_DjlA"/>
    <property type="match status" value="1"/>
</dbReference>
<dbReference type="SUPFAM" id="SSF158682">
    <property type="entry name" value="TerB-like"/>
    <property type="match status" value="1"/>
</dbReference>
<comment type="caution">
    <text evidence="2">The sequence shown here is derived from an EMBL/GenBank/DDBJ whole genome shotgun (WGS) entry which is preliminary data.</text>
</comment>
<feature type="domain" description="J" evidence="1">
    <location>
        <begin position="175"/>
        <end position="245"/>
    </location>
</feature>
<keyword evidence="3" id="KW-1185">Reference proteome</keyword>
<evidence type="ECO:0000313" key="2">
    <source>
        <dbReference type="EMBL" id="RBO94865.1"/>
    </source>
</evidence>
<sequence length="245" mass="27421">MSIWSSIADFFTQTAYSAFSNVIEAVRTYFEGDAETRRRVAFSIAMIALSAKMAKADGIVSEQEVRAFQDIFEVPEKEAHHVSRLYNLAKQDVAGFESYAGQIASLCRSSQTDGMEVGCDALADVLDGLFYIAKADGYVHDKEMAFLRRVAEIFAIEEDEFLLIAGRHVNLGPSDPYAVLGLTRGVTYQEAKQHYRKLVRQNHPDLVIARGMPYEFQKIANHRLAAINAAWATIEKKLDQHDYAG</sequence>
<dbReference type="InterPro" id="IPR001623">
    <property type="entry name" value="DnaJ_domain"/>
</dbReference>
<gene>
    <name evidence="2" type="ORF">DFR47_104225</name>
</gene>
<evidence type="ECO:0000313" key="3">
    <source>
        <dbReference type="Proteomes" id="UP000252893"/>
    </source>
</evidence>
<reference evidence="2 3" key="1">
    <citation type="submission" date="2018-06" db="EMBL/GenBank/DDBJ databases">
        <title>Genomic Encyclopedia of Type Strains, Phase IV (KMG-IV): sequencing the most valuable type-strain genomes for metagenomic binning, comparative biology and taxonomic classification.</title>
        <authorList>
            <person name="Goeker M."/>
        </authorList>
    </citation>
    <scope>NUCLEOTIDE SEQUENCE [LARGE SCALE GENOMIC DNA]</scope>
    <source>
        <strain evidence="2 3">DSM 25619</strain>
    </source>
</reference>
<dbReference type="SMART" id="SM00271">
    <property type="entry name" value="DnaJ"/>
    <property type="match status" value="1"/>
</dbReference>
<accession>A0A366DYA1</accession>
<organism evidence="2 3">
    <name type="scientific">Pseudochrobactrum asaccharolyticum</name>
    <dbReference type="NCBI Taxonomy" id="354351"/>
    <lineage>
        <taxon>Bacteria</taxon>
        <taxon>Pseudomonadati</taxon>
        <taxon>Pseudomonadota</taxon>
        <taxon>Alphaproteobacteria</taxon>
        <taxon>Hyphomicrobiales</taxon>
        <taxon>Brucellaceae</taxon>
        <taxon>Pseudochrobactrum</taxon>
    </lineage>
</organism>
<dbReference type="CDD" id="cd06257">
    <property type="entry name" value="DnaJ"/>
    <property type="match status" value="1"/>
</dbReference>
<dbReference type="SUPFAM" id="SSF46565">
    <property type="entry name" value="Chaperone J-domain"/>
    <property type="match status" value="1"/>
</dbReference>
<name>A0A366DYA1_9HYPH</name>
<dbReference type="OrthoDB" id="9782583at2"/>
<dbReference type="Gene3D" id="1.10.287.110">
    <property type="entry name" value="DnaJ domain"/>
    <property type="match status" value="1"/>
</dbReference>
<dbReference type="PROSITE" id="PS50076">
    <property type="entry name" value="DNAJ_2"/>
    <property type="match status" value="1"/>
</dbReference>
<dbReference type="AlphaFoldDB" id="A0A366DYA1"/>
<dbReference type="InterPro" id="IPR029024">
    <property type="entry name" value="TerB-like"/>
</dbReference>
<dbReference type="InterPro" id="IPR036869">
    <property type="entry name" value="J_dom_sf"/>
</dbReference>
<dbReference type="Proteomes" id="UP000252893">
    <property type="component" value="Unassembled WGS sequence"/>
</dbReference>
<dbReference type="Gene3D" id="1.10.3680.10">
    <property type="entry name" value="TerB-like"/>
    <property type="match status" value="1"/>
</dbReference>
<dbReference type="Pfam" id="PF00226">
    <property type="entry name" value="DnaJ"/>
    <property type="match status" value="1"/>
</dbReference>
<proteinExistence type="predicted"/>
<dbReference type="EMBL" id="QNRH01000004">
    <property type="protein sequence ID" value="RBO94865.1"/>
    <property type="molecule type" value="Genomic_DNA"/>
</dbReference>
<dbReference type="Pfam" id="PF05099">
    <property type="entry name" value="TerB"/>
    <property type="match status" value="1"/>
</dbReference>
<dbReference type="RefSeq" id="WP_113944731.1">
    <property type="nucleotide sequence ID" value="NZ_JBHEEG010000001.1"/>
</dbReference>